<sequence>MNEIVKDIYIWSVFSEEKKLNFNGYFIPTQHPLFGNVVIDPPPVSDLDLAQME</sequence>
<reference evidence="1" key="1">
    <citation type="submission" date="2018-05" db="EMBL/GenBank/DDBJ databases">
        <authorList>
            <person name="Lanie J.A."/>
            <person name="Ng W.-L."/>
            <person name="Kazmierczak K.M."/>
            <person name="Andrzejewski T.M."/>
            <person name="Davidsen T.M."/>
            <person name="Wayne K.J."/>
            <person name="Tettelin H."/>
            <person name="Glass J.I."/>
            <person name="Rusch D."/>
            <person name="Podicherti R."/>
            <person name="Tsui H.-C.T."/>
            <person name="Winkler M.E."/>
        </authorList>
    </citation>
    <scope>NUCLEOTIDE SEQUENCE</scope>
</reference>
<proteinExistence type="predicted"/>
<protein>
    <submittedName>
        <fullName evidence="1">Uncharacterized protein</fullName>
    </submittedName>
</protein>
<dbReference type="EMBL" id="UINC01029230">
    <property type="protein sequence ID" value="SVB11613.1"/>
    <property type="molecule type" value="Genomic_DNA"/>
</dbReference>
<gene>
    <name evidence="1" type="ORF">METZ01_LOCUS164467</name>
</gene>
<feature type="non-terminal residue" evidence="1">
    <location>
        <position position="53"/>
    </location>
</feature>
<dbReference type="InterPro" id="IPR036866">
    <property type="entry name" value="RibonucZ/Hydroxyglut_hydro"/>
</dbReference>
<accession>A0A382BED7</accession>
<dbReference type="AlphaFoldDB" id="A0A382BED7"/>
<name>A0A382BED7_9ZZZZ</name>
<organism evidence="1">
    <name type="scientific">marine metagenome</name>
    <dbReference type="NCBI Taxonomy" id="408172"/>
    <lineage>
        <taxon>unclassified sequences</taxon>
        <taxon>metagenomes</taxon>
        <taxon>ecological metagenomes</taxon>
    </lineage>
</organism>
<dbReference type="Gene3D" id="3.60.15.10">
    <property type="entry name" value="Ribonuclease Z/Hydroxyacylglutathione hydrolase-like"/>
    <property type="match status" value="1"/>
</dbReference>
<evidence type="ECO:0000313" key="1">
    <source>
        <dbReference type="EMBL" id="SVB11613.1"/>
    </source>
</evidence>